<dbReference type="Proteomes" id="UP000050384">
    <property type="component" value="Unassembled WGS sequence"/>
</dbReference>
<sequence>MRRCAELSVGIYSPVISLQRYLAVHYQYLDYHHHIPYSFLDPEHAEPLSGHEQKAWPVG</sequence>
<dbReference type="AlphaFoldDB" id="A0A0Q0AHY1"/>
<reference evidence="1 2" key="1">
    <citation type="submission" date="2015-09" db="EMBL/GenBank/DDBJ databases">
        <title>Genome announcement of multiple Pseudomonas syringae strains.</title>
        <authorList>
            <person name="Thakur S."/>
            <person name="Wang P.W."/>
            <person name="Gong Y."/>
            <person name="Weir B.S."/>
            <person name="Guttman D.S."/>
        </authorList>
    </citation>
    <scope>NUCLEOTIDE SEQUENCE [LARGE SCALE GENOMIC DNA]</scope>
    <source>
        <strain evidence="1 2">ICMP16929</strain>
    </source>
</reference>
<dbReference type="PATRIC" id="fig|264459.3.peg.6950"/>
<gene>
    <name evidence="1" type="ORF">ALO94_100175</name>
</gene>
<name>A0A0Q0AHY1_PSESX</name>
<evidence type="ECO:0000313" key="1">
    <source>
        <dbReference type="EMBL" id="KPY63454.1"/>
    </source>
</evidence>
<proteinExistence type="predicted"/>
<accession>A0A0Q0AHY1</accession>
<evidence type="ECO:0000313" key="2">
    <source>
        <dbReference type="Proteomes" id="UP000050384"/>
    </source>
</evidence>
<dbReference type="EMBL" id="LJRI01001381">
    <property type="protein sequence ID" value="KPY63454.1"/>
    <property type="molecule type" value="Genomic_DNA"/>
</dbReference>
<organism evidence="1 2">
    <name type="scientific">Pseudomonas syringae pv. spinaceae</name>
    <dbReference type="NCBI Taxonomy" id="264459"/>
    <lineage>
        <taxon>Bacteria</taxon>
        <taxon>Pseudomonadati</taxon>
        <taxon>Pseudomonadota</taxon>
        <taxon>Gammaproteobacteria</taxon>
        <taxon>Pseudomonadales</taxon>
        <taxon>Pseudomonadaceae</taxon>
        <taxon>Pseudomonas</taxon>
        <taxon>Pseudomonas syringae</taxon>
    </lineage>
</organism>
<protein>
    <submittedName>
        <fullName evidence="1">Uncharacterized protein</fullName>
    </submittedName>
</protein>
<comment type="caution">
    <text evidence="1">The sequence shown here is derived from an EMBL/GenBank/DDBJ whole genome shotgun (WGS) entry which is preliminary data.</text>
</comment>